<dbReference type="SUPFAM" id="SSF53756">
    <property type="entry name" value="UDP-Glycosyltransferase/glycogen phosphorylase"/>
    <property type="match status" value="1"/>
</dbReference>
<dbReference type="SMART" id="SM00028">
    <property type="entry name" value="TPR"/>
    <property type="match status" value="4"/>
</dbReference>
<dbReference type="PANTHER" id="PTHR44366:SF1">
    <property type="entry name" value="UDP-N-ACETYLGLUCOSAMINE--PEPTIDE N-ACETYLGLUCOSAMINYLTRANSFERASE 110 KDA SUBUNIT"/>
    <property type="match status" value="1"/>
</dbReference>
<dbReference type="Pfam" id="PF13844">
    <property type="entry name" value="Glyco_transf_41"/>
    <property type="match status" value="1"/>
</dbReference>
<dbReference type="InterPro" id="IPR029489">
    <property type="entry name" value="OGT/SEC/SPY_C"/>
</dbReference>
<evidence type="ECO:0000256" key="3">
    <source>
        <dbReference type="ARBA" id="ARBA00011970"/>
    </source>
</evidence>
<dbReference type="Gene3D" id="3.40.50.2000">
    <property type="entry name" value="Glycogen Phosphorylase B"/>
    <property type="match status" value="1"/>
</dbReference>
<evidence type="ECO:0000313" key="11">
    <source>
        <dbReference type="Proteomes" id="UP001165082"/>
    </source>
</evidence>
<feature type="repeat" description="TPR" evidence="8">
    <location>
        <begin position="198"/>
        <end position="231"/>
    </location>
</feature>
<dbReference type="EMBL" id="BRXZ01004162">
    <property type="protein sequence ID" value="GMH69711.1"/>
    <property type="molecule type" value="Genomic_DNA"/>
</dbReference>
<sequence length="780" mass="87897">MSPAMSNLWNTKGVIYKGMGDLAMALKSFDTSIILDEDQANYNVLYNVANVFHYNLVDLMELGEGAGADEERVLRDLLDEAKNGGEGGRVIVSSEQALKEAARYYQKADDIITGILSAGGKRVLETIDYVNFLNDFAIGMKKLDDSAAVARLLTKAVEYGPGDLTARGNIVVALHKMNLLEDAKHHSLKAIEISPTNAHVRHNYGLVLQKLEETEEAALQWLRAIELDPLLSNSMASLGHLEGNKGNLTGAKHWYDKALDVAASASNWDEVASLRLQLATAVIPTIYSSNEHIRTARSNYIENLQSILALQPESRNFLYDPMTTTGSGSLGYYIIYQGFDDIELRRLLANVYWKFAPSLRYFAPFLANERSPLEEKQLRIQEQRKIKIGFHSAFFFRHSVGLLMEGVIMNIDRSKYHVTVFFQNYEEAMVDEVFQRIGSSADAVFKLPSVISVSRDIIASQELDILVFGEAGMDSVSYFLPFARLAKRTAVFWGHALTTGIANRDGIEYGEIKNAREVGGIDYFVSSKLFERETSGAPQHRYAETLYLMDGMTTHFTTPLEAREGMTRESFGLPQDKNIYLCPQTLYKLHPDFDSLLIRILQKDPNAAVVFPVAQRTEWTEELMKRMVGNFRSSEEGQDLTNRILFVRRTDFREFIALASLANVILDPFPVGGGRSSLEIFSTGSPIVMAYHRTNILQLNYAMYKSMDILELVCYTDEDYVDAAVRVGSNREVEAELRSRILERVGVLYENEGVIAEWEKFFEYALDNERPVSNAYFDKV</sequence>
<evidence type="ECO:0000313" key="10">
    <source>
        <dbReference type="EMBL" id="GMH69711.1"/>
    </source>
</evidence>
<keyword evidence="11" id="KW-1185">Reference proteome</keyword>
<feature type="non-terminal residue" evidence="10">
    <location>
        <position position="780"/>
    </location>
</feature>
<dbReference type="InterPro" id="IPR019734">
    <property type="entry name" value="TPR_rpt"/>
</dbReference>
<comment type="caution">
    <text evidence="10">The sequence shown here is derived from an EMBL/GenBank/DDBJ whole genome shotgun (WGS) entry which is preliminary data.</text>
</comment>
<evidence type="ECO:0000256" key="5">
    <source>
        <dbReference type="ARBA" id="ARBA00022679"/>
    </source>
</evidence>
<proteinExistence type="inferred from homology"/>
<dbReference type="SUPFAM" id="SSF48452">
    <property type="entry name" value="TPR-like"/>
    <property type="match status" value="1"/>
</dbReference>
<keyword evidence="7 8" id="KW-0802">TPR repeat</keyword>
<keyword evidence="4" id="KW-0328">Glycosyltransferase</keyword>
<dbReference type="Pfam" id="PF13181">
    <property type="entry name" value="TPR_8"/>
    <property type="match status" value="1"/>
</dbReference>
<evidence type="ECO:0000256" key="7">
    <source>
        <dbReference type="ARBA" id="ARBA00022803"/>
    </source>
</evidence>
<dbReference type="PANTHER" id="PTHR44366">
    <property type="entry name" value="UDP-N-ACETYLGLUCOSAMINE--PEPTIDE N-ACETYLGLUCOSAMINYLTRANSFERASE 110 KDA SUBUNIT"/>
    <property type="match status" value="1"/>
</dbReference>
<dbReference type="GO" id="GO:0006493">
    <property type="term" value="P:protein O-linked glycosylation"/>
    <property type="evidence" value="ECO:0007669"/>
    <property type="project" value="InterPro"/>
</dbReference>
<keyword evidence="6" id="KW-0677">Repeat</keyword>
<dbReference type="PROSITE" id="PS50005">
    <property type="entry name" value="TPR"/>
    <property type="match status" value="2"/>
</dbReference>
<evidence type="ECO:0000256" key="8">
    <source>
        <dbReference type="PROSITE-ProRule" id="PRU00339"/>
    </source>
</evidence>
<dbReference type="InterPro" id="IPR037919">
    <property type="entry name" value="OGT"/>
</dbReference>
<feature type="domain" description="O-GlcNAc transferase C-terminal" evidence="9">
    <location>
        <begin position="567"/>
        <end position="743"/>
    </location>
</feature>
<protein>
    <recommendedName>
        <fullName evidence="3">protein O-GlcNAc transferase</fullName>
        <ecNumber evidence="3">2.4.1.255</ecNumber>
    </recommendedName>
</protein>
<comment type="similarity">
    <text evidence="2">Belongs to the glycosyltransferase 41 family. O-GlcNAc transferase subfamily.</text>
</comment>
<reference evidence="10" key="1">
    <citation type="submission" date="2022-07" db="EMBL/GenBank/DDBJ databases">
        <title>Genome analysis of Parmales, a sister group of diatoms, reveals the evolutionary specialization of diatoms from phago-mixotrophs to photoautotrophs.</title>
        <authorList>
            <person name="Ban H."/>
            <person name="Sato S."/>
            <person name="Yoshikawa S."/>
            <person name="Kazumasa Y."/>
            <person name="Nakamura Y."/>
            <person name="Ichinomiya M."/>
            <person name="Saitoh K."/>
            <person name="Sato N."/>
            <person name="Blanc-Mathieu R."/>
            <person name="Endo H."/>
            <person name="Kuwata A."/>
            <person name="Ogata H."/>
        </authorList>
    </citation>
    <scope>NUCLEOTIDE SEQUENCE</scope>
</reference>
<gene>
    <name evidence="10" type="ORF">TrRE_jg11715</name>
</gene>
<dbReference type="Gene3D" id="1.25.40.10">
    <property type="entry name" value="Tetratricopeptide repeat domain"/>
    <property type="match status" value="1"/>
</dbReference>
<keyword evidence="5" id="KW-0808">Transferase</keyword>
<feature type="repeat" description="TPR" evidence="8">
    <location>
        <begin position="6"/>
        <end position="39"/>
    </location>
</feature>
<evidence type="ECO:0000256" key="1">
    <source>
        <dbReference type="ARBA" id="ARBA00004922"/>
    </source>
</evidence>
<name>A0A9W7ABN0_9STRA</name>
<dbReference type="EC" id="2.4.1.255" evidence="3"/>
<organism evidence="10 11">
    <name type="scientific">Triparma retinervis</name>
    <dbReference type="NCBI Taxonomy" id="2557542"/>
    <lineage>
        <taxon>Eukaryota</taxon>
        <taxon>Sar</taxon>
        <taxon>Stramenopiles</taxon>
        <taxon>Ochrophyta</taxon>
        <taxon>Bolidophyceae</taxon>
        <taxon>Parmales</taxon>
        <taxon>Triparmaceae</taxon>
        <taxon>Triparma</taxon>
    </lineage>
</organism>
<dbReference type="GO" id="GO:0097363">
    <property type="term" value="F:protein O-acetylglucosaminyltransferase activity"/>
    <property type="evidence" value="ECO:0007669"/>
    <property type="project" value="UniProtKB-EC"/>
</dbReference>
<accession>A0A9W7ABN0</accession>
<dbReference type="AlphaFoldDB" id="A0A9W7ABN0"/>
<dbReference type="Proteomes" id="UP001165082">
    <property type="component" value="Unassembled WGS sequence"/>
</dbReference>
<evidence type="ECO:0000256" key="2">
    <source>
        <dbReference type="ARBA" id="ARBA00005386"/>
    </source>
</evidence>
<evidence type="ECO:0000256" key="4">
    <source>
        <dbReference type="ARBA" id="ARBA00022676"/>
    </source>
</evidence>
<evidence type="ECO:0000256" key="6">
    <source>
        <dbReference type="ARBA" id="ARBA00022737"/>
    </source>
</evidence>
<dbReference type="InterPro" id="IPR011990">
    <property type="entry name" value="TPR-like_helical_dom_sf"/>
</dbReference>
<evidence type="ECO:0000259" key="9">
    <source>
        <dbReference type="Pfam" id="PF13844"/>
    </source>
</evidence>
<comment type="pathway">
    <text evidence="1">Protein modification; protein glycosylation.</text>
</comment>
<dbReference type="OrthoDB" id="9991317at2759"/>
<dbReference type="Gene3D" id="3.40.50.11380">
    <property type="match status" value="1"/>
</dbReference>